<dbReference type="PANTHER" id="PTHR39434:SF1">
    <property type="entry name" value="VOC DOMAIN-CONTAINING PROTEIN"/>
    <property type="match status" value="1"/>
</dbReference>
<feature type="domain" description="VOC" evidence="1">
    <location>
        <begin position="27"/>
        <end position="154"/>
    </location>
</feature>
<proteinExistence type="predicted"/>
<gene>
    <name evidence="2" type="ORF">DX912_03550</name>
</gene>
<evidence type="ECO:0000313" key="3">
    <source>
        <dbReference type="Proteomes" id="UP000256829"/>
    </source>
</evidence>
<evidence type="ECO:0000259" key="1">
    <source>
        <dbReference type="PROSITE" id="PS51819"/>
    </source>
</evidence>
<dbReference type="PANTHER" id="PTHR39434">
    <property type="match status" value="1"/>
</dbReference>
<dbReference type="Pfam" id="PF00903">
    <property type="entry name" value="Glyoxalase"/>
    <property type="match status" value="1"/>
</dbReference>
<dbReference type="AlphaFoldDB" id="A0A3D8VGW6"/>
<reference evidence="2 3" key="1">
    <citation type="submission" date="2018-08" db="EMBL/GenBank/DDBJ databases">
        <title>Lysobacter soli KCTC 22011, whole genome shotgun sequence.</title>
        <authorList>
            <person name="Zhang X."/>
            <person name="Feng G."/>
            <person name="Zhu H."/>
        </authorList>
    </citation>
    <scope>NUCLEOTIDE SEQUENCE [LARGE SCALE GENOMIC DNA]</scope>
    <source>
        <strain evidence="2 3">KCTC 22011</strain>
    </source>
</reference>
<dbReference type="InterPro" id="IPR029068">
    <property type="entry name" value="Glyas_Bleomycin-R_OHBP_Dase"/>
</dbReference>
<dbReference type="Proteomes" id="UP000256829">
    <property type="component" value="Unassembled WGS sequence"/>
</dbReference>
<evidence type="ECO:0000313" key="2">
    <source>
        <dbReference type="EMBL" id="RDY68593.1"/>
    </source>
</evidence>
<comment type="caution">
    <text evidence="2">The sequence shown here is derived from an EMBL/GenBank/DDBJ whole genome shotgun (WGS) entry which is preliminary data.</text>
</comment>
<name>A0A3D8VGW6_9GAMM</name>
<keyword evidence="3" id="KW-1185">Reference proteome</keyword>
<dbReference type="InterPro" id="IPR037523">
    <property type="entry name" value="VOC_core"/>
</dbReference>
<dbReference type="EMBL" id="QTJR01000002">
    <property type="protein sequence ID" value="RDY68593.1"/>
    <property type="molecule type" value="Genomic_DNA"/>
</dbReference>
<protein>
    <submittedName>
        <fullName evidence="2">Glyoxalase</fullName>
    </submittedName>
</protein>
<sequence length="163" mass="18483">MEPLLAEHLRRVRAAAECRLVSEAPRRITQFHLAFPVRDLDEARHFYGEVIGCPQGRTDVSYQDFDFFGHHLVAHIAPDGAPLQTGRFDGEAVPVPHFGMNLDRQSWETLAQRVKTAGVQFAEEPHLRLKGKPGQHVTMFFFDPSGNALEFKSFDDPEQTFIP</sequence>
<dbReference type="InterPro" id="IPR004360">
    <property type="entry name" value="Glyas_Fos-R_dOase_dom"/>
</dbReference>
<organism evidence="2 3">
    <name type="scientific">Lysobacter soli</name>
    <dbReference type="NCBI Taxonomy" id="453783"/>
    <lineage>
        <taxon>Bacteria</taxon>
        <taxon>Pseudomonadati</taxon>
        <taxon>Pseudomonadota</taxon>
        <taxon>Gammaproteobacteria</taxon>
        <taxon>Lysobacterales</taxon>
        <taxon>Lysobacteraceae</taxon>
        <taxon>Lysobacter</taxon>
    </lineage>
</organism>
<dbReference type="Gene3D" id="3.10.180.10">
    <property type="entry name" value="2,3-Dihydroxybiphenyl 1,2-Dioxygenase, domain 1"/>
    <property type="match status" value="1"/>
</dbReference>
<accession>A0A3D8VGW6</accession>
<dbReference type="SUPFAM" id="SSF54593">
    <property type="entry name" value="Glyoxalase/Bleomycin resistance protein/Dihydroxybiphenyl dioxygenase"/>
    <property type="match status" value="1"/>
</dbReference>
<dbReference type="PROSITE" id="PS51819">
    <property type="entry name" value="VOC"/>
    <property type="match status" value="1"/>
</dbReference>